<evidence type="ECO:0000313" key="2">
    <source>
        <dbReference type="EMBL" id="MBB4022249.1"/>
    </source>
</evidence>
<comment type="caution">
    <text evidence="2">The sequence shown here is derived from an EMBL/GenBank/DDBJ whole genome shotgun (WGS) entry which is preliminary data.</text>
</comment>
<dbReference type="InterPro" id="IPR031321">
    <property type="entry name" value="UCP012641"/>
</dbReference>
<reference evidence="2" key="1">
    <citation type="submission" date="2020-08" db="EMBL/GenBank/DDBJ databases">
        <title>Genomic Encyclopedia of Type Strains, Phase IV (KMG-IV): sequencing the most valuable type-strain genomes for metagenomic binning, comparative biology and taxonomic classification.</title>
        <authorList>
            <person name="Goeker M."/>
        </authorList>
    </citation>
    <scope>NUCLEOTIDE SEQUENCE [LARGE SCALE GENOMIC DNA]</scope>
    <source>
        <strain evidence="2">DSM 105040</strain>
    </source>
</reference>
<name>A0A840CG45_9RHOB</name>
<dbReference type="AlphaFoldDB" id="A0A840CG45"/>
<dbReference type="Pfam" id="PF15887">
    <property type="entry name" value="Peptidase_Mx"/>
    <property type="match status" value="1"/>
</dbReference>
<sequence>MRRYHCPSCQQGLYFDNTACLSCGAELGFDPAAGFLLLDDDTARACANRAIIGCNWVAAGPDGRCLSCAHTAILPNLSVGGNAEKWARLEQAKRAVILMLDRLGLPLVDAAGAPAPVFEFKADPPGPNAPRVLTGHENGTITLNIAEADDAERARIREEMHEPYRTLPGHFRHEVAHHYWDVLTGADPRLLDTLRAVFGDDRQDYGASLAAHYAEGPPADWAERYISAYASSHPWEDFAETWAHVLHVLEGLETAQAFGLIAGSGLPEGGLRAMAAVPMEQLARAWIDLSIALNAVNQAMGHDTFYPFVLSPAIIEKMETVRRLIIEGGQKAP</sequence>
<organism evidence="2 3">
    <name type="scientific">Actibacterium naphthalenivorans</name>
    <dbReference type="NCBI Taxonomy" id="1614693"/>
    <lineage>
        <taxon>Bacteria</taxon>
        <taxon>Pseudomonadati</taxon>
        <taxon>Pseudomonadota</taxon>
        <taxon>Alphaproteobacteria</taxon>
        <taxon>Rhodobacterales</taxon>
        <taxon>Roseobacteraceae</taxon>
        <taxon>Actibacterium</taxon>
    </lineage>
</organism>
<dbReference type="EMBL" id="JACIEQ010000002">
    <property type="protein sequence ID" value="MBB4022249.1"/>
    <property type="molecule type" value="Genomic_DNA"/>
</dbReference>
<gene>
    <name evidence="2" type="ORF">GGR17_002058</name>
</gene>
<evidence type="ECO:0000313" key="3">
    <source>
        <dbReference type="Proteomes" id="UP000585681"/>
    </source>
</evidence>
<keyword evidence="3" id="KW-1185">Reference proteome</keyword>
<dbReference type="PIRSF" id="PIRSF012641">
    <property type="entry name" value="UCP012641"/>
    <property type="match status" value="1"/>
</dbReference>
<dbReference type="RefSeq" id="WP_054538891.1">
    <property type="nucleotide sequence ID" value="NZ_JACIEQ010000002.1"/>
</dbReference>
<evidence type="ECO:0000259" key="1">
    <source>
        <dbReference type="Pfam" id="PF10005"/>
    </source>
</evidence>
<dbReference type="Pfam" id="PF10005">
    <property type="entry name" value="Zn_ribbon_DZR_6"/>
    <property type="match status" value="1"/>
</dbReference>
<feature type="domain" description="Zinc-ribbon" evidence="1">
    <location>
        <begin position="4"/>
        <end position="78"/>
    </location>
</feature>
<protein>
    <recommendedName>
        <fullName evidence="1">Zinc-ribbon domain-containing protein</fullName>
    </recommendedName>
</protein>
<dbReference type="Proteomes" id="UP000585681">
    <property type="component" value="Unassembled WGS sequence"/>
</dbReference>
<dbReference type="InterPro" id="IPR011201">
    <property type="entry name" value="Zinc-ribbon_6_bact"/>
</dbReference>
<proteinExistence type="predicted"/>
<accession>A0A840CG45</accession>